<evidence type="ECO:0000259" key="8">
    <source>
        <dbReference type="Pfam" id="PF01694"/>
    </source>
</evidence>
<keyword evidence="3 7" id="KW-0812">Transmembrane</keyword>
<keyword evidence="10" id="KW-1185">Reference proteome</keyword>
<dbReference type="InterPro" id="IPR022764">
    <property type="entry name" value="Peptidase_S54_rhomboid_dom"/>
</dbReference>
<evidence type="ECO:0000256" key="7">
    <source>
        <dbReference type="SAM" id="Phobius"/>
    </source>
</evidence>
<dbReference type="Pfam" id="PF01694">
    <property type="entry name" value="Rhomboid"/>
    <property type="match status" value="1"/>
</dbReference>
<sequence length="209" mass="23257">MNLPLVLIAMIVINAIVSYKGFNDISFFRKYEFHIGSIRAGEQYRMFTSAFLHADWMHLGFNMLTLYFFAPVVIYNMGILGFLLVYFASLICGSLLTLSFHKNEPSYRAIGASGAVMGVLFSSILIYPDMQVNFMPGYIFGIVYLLFTIYGMKTRAGNIGHTAHFGGAIGGFIITLIRIPDILFHNTMVVILLAVPVVVMLIMAKAGKL</sequence>
<dbReference type="PANTHER" id="PTHR43731">
    <property type="entry name" value="RHOMBOID PROTEASE"/>
    <property type="match status" value="1"/>
</dbReference>
<dbReference type="Gene3D" id="1.20.1540.10">
    <property type="entry name" value="Rhomboid-like"/>
    <property type="match status" value="1"/>
</dbReference>
<evidence type="ECO:0000313" key="10">
    <source>
        <dbReference type="Proteomes" id="UP001597480"/>
    </source>
</evidence>
<keyword evidence="4 9" id="KW-0378">Hydrolase</keyword>
<dbReference type="GO" id="GO:0006508">
    <property type="term" value="P:proteolysis"/>
    <property type="evidence" value="ECO:0007669"/>
    <property type="project" value="UniProtKB-KW"/>
</dbReference>
<proteinExistence type="inferred from homology"/>
<feature type="transmembrane region" description="Helical" evidence="7">
    <location>
        <begin position="6"/>
        <end position="23"/>
    </location>
</feature>
<comment type="caution">
    <text evidence="9">The sequence shown here is derived from an EMBL/GenBank/DDBJ whole genome shotgun (WGS) entry which is preliminary data.</text>
</comment>
<keyword evidence="9" id="KW-0645">Protease</keyword>
<evidence type="ECO:0000256" key="6">
    <source>
        <dbReference type="ARBA" id="ARBA00023136"/>
    </source>
</evidence>
<dbReference type="RefSeq" id="WP_379822605.1">
    <property type="nucleotide sequence ID" value="NZ_JBHUMD010000030.1"/>
</dbReference>
<feature type="transmembrane region" description="Helical" evidence="7">
    <location>
        <begin position="159"/>
        <end position="177"/>
    </location>
</feature>
<dbReference type="EMBL" id="JBHUMD010000030">
    <property type="protein sequence ID" value="MFD2603695.1"/>
    <property type="molecule type" value="Genomic_DNA"/>
</dbReference>
<evidence type="ECO:0000256" key="5">
    <source>
        <dbReference type="ARBA" id="ARBA00022989"/>
    </source>
</evidence>
<feature type="transmembrane region" description="Helical" evidence="7">
    <location>
        <begin position="110"/>
        <end position="128"/>
    </location>
</feature>
<feature type="transmembrane region" description="Helical" evidence="7">
    <location>
        <begin position="44"/>
        <end position="68"/>
    </location>
</feature>
<gene>
    <name evidence="9" type="ORF">ACFSR3_16650</name>
</gene>
<evidence type="ECO:0000256" key="2">
    <source>
        <dbReference type="ARBA" id="ARBA00009045"/>
    </source>
</evidence>
<reference evidence="10" key="1">
    <citation type="journal article" date="2019" name="Int. J. Syst. Evol. Microbiol.">
        <title>The Global Catalogue of Microorganisms (GCM) 10K type strain sequencing project: providing services to taxonomists for standard genome sequencing and annotation.</title>
        <authorList>
            <consortium name="The Broad Institute Genomics Platform"/>
            <consortium name="The Broad Institute Genome Sequencing Center for Infectious Disease"/>
            <person name="Wu L."/>
            <person name="Ma J."/>
        </authorList>
    </citation>
    <scope>NUCLEOTIDE SEQUENCE [LARGE SCALE GENOMIC DNA]</scope>
    <source>
        <strain evidence="10">KCTC 42107</strain>
    </source>
</reference>
<dbReference type="GO" id="GO:0008233">
    <property type="term" value="F:peptidase activity"/>
    <property type="evidence" value="ECO:0007669"/>
    <property type="project" value="UniProtKB-KW"/>
</dbReference>
<dbReference type="PANTHER" id="PTHR43731:SF14">
    <property type="entry name" value="PRESENILIN-ASSOCIATED RHOMBOID-LIKE PROTEIN, MITOCHONDRIAL"/>
    <property type="match status" value="1"/>
</dbReference>
<feature type="transmembrane region" description="Helical" evidence="7">
    <location>
        <begin position="134"/>
        <end position="152"/>
    </location>
</feature>
<keyword evidence="6 7" id="KW-0472">Membrane</keyword>
<accession>A0ABW5NXX0</accession>
<feature type="transmembrane region" description="Helical" evidence="7">
    <location>
        <begin position="183"/>
        <end position="204"/>
    </location>
</feature>
<dbReference type="Proteomes" id="UP001597480">
    <property type="component" value="Unassembled WGS sequence"/>
</dbReference>
<dbReference type="EC" id="3.4.21.-" evidence="9"/>
<feature type="domain" description="Peptidase S54 rhomboid" evidence="8">
    <location>
        <begin position="41"/>
        <end position="178"/>
    </location>
</feature>
<dbReference type="SUPFAM" id="SSF144091">
    <property type="entry name" value="Rhomboid-like"/>
    <property type="match status" value="1"/>
</dbReference>
<evidence type="ECO:0000256" key="3">
    <source>
        <dbReference type="ARBA" id="ARBA00022692"/>
    </source>
</evidence>
<dbReference type="InterPro" id="IPR050925">
    <property type="entry name" value="Rhomboid_protease_S54"/>
</dbReference>
<evidence type="ECO:0000313" key="9">
    <source>
        <dbReference type="EMBL" id="MFD2603695.1"/>
    </source>
</evidence>
<evidence type="ECO:0000256" key="4">
    <source>
        <dbReference type="ARBA" id="ARBA00022801"/>
    </source>
</evidence>
<dbReference type="InterPro" id="IPR035952">
    <property type="entry name" value="Rhomboid-like_sf"/>
</dbReference>
<keyword evidence="5 7" id="KW-1133">Transmembrane helix</keyword>
<protein>
    <submittedName>
        <fullName evidence="9">Rhomboid family intramembrane serine protease</fullName>
        <ecNumber evidence="9">3.4.21.-</ecNumber>
    </submittedName>
</protein>
<name>A0ABW5NXX0_9FLAO</name>
<comment type="similarity">
    <text evidence="2">Belongs to the peptidase S54 family.</text>
</comment>
<organism evidence="9 10">
    <name type="scientific">Flavobacterium suzhouense</name>
    <dbReference type="NCBI Taxonomy" id="1529638"/>
    <lineage>
        <taxon>Bacteria</taxon>
        <taxon>Pseudomonadati</taxon>
        <taxon>Bacteroidota</taxon>
        <taxon>Flavobacteriia</taxon>
        <taxon>Flavobacteriales</taxon>
        <taxon>Flavobacteriaceae</taxon>
        <taxon>Flavobacterium</taxon>
    </lineage>
</organism>
<feature type="transmembrane region" description="Helical" evidence="7">
    <location>
        <begin position="74"/>
        <end position="98"/>
    </location>
</feature>
<comment type="subcellular location">
    <subcellularLocation>
        <location evidence="1">Membrane</location>
        <topology evidence="1">Multi-pass membrane protein</topology>
    </subcellularLocation>
</comment>
<evidence type="ECO:0000256" key="1">
    <source>
        <dbReference type="ARBA" id="ARBA00004141"/>
    </source>
</evidence>